<dbReference type="Proteomes" id="UP001370758">
    <property type="component" value="Unassembled WGS sequence"/>
</dbReference>
<accession>A0AAV9W9H2</accession>
<evidence type="ECO:0000313" key="2">
    <source>
        <dbReference type="Proteomes" id="UP001370758"/>
    </source>
</evidence>
<proteinExistence type="predicted"/>
<evidence type="ECO:0000313" key="1">
    <source>
        <dbReference type="EMBL" id="KAK6504792.1"/>
    </source>
</evidence>
<dbReference type="EMBL" id="JAVHJL010000004">
    <property type="protein sequence ID" value="KAK6504792.1"/>
    <property type="molecule type" value="Genomic_DNA"/>
</dbReference>
<gene>
    <name evidence="1" type="ORF">TWF481_006731</name>
</gene>
<name>A0AAV9W9H2_9PEZI</name>
<comment type="caution">
    <text evidence="1">The sequence shown here is derived from an EMBL/GenBank/DDBJ whole genome shotgun (WGS) entry which is preliminary data.</text>
</comment>
<reference evidence="1 2" key="1">
    <citation type="submission" date="2023-08" db="EMBL/GenBank/DDBJ databases">
        <authorList>
            <person name="Palmer J.M."/>
        </authorList>
    </citation>
    <scope>NUCLEOTIDE SEQUENCE [LARGE SCALE GENOMIC DNA]</scope>
    <source>
        <strain evidence="1 2">TWF481</strain>
    </source>
</reference>
<dbReference type="AlphaFoldDB" id="A0AAV9W9H2"/>
<organism evidence="1 2">
    <name type="scientific">Arthrobotrys musiformis</name>
    <dbReference type="NCBI Taxonomy" id="47236"/>
    <lineage>
        <taxon>Eukaryota</taxon>
        <taxon>Fungi</taxon>
        <taxon>Dikarya</taxon>
        <taxon>Ascomycota</taxon>
        <taxon>Pezizomycotina</taxon>
        <taxon>Orbiliomycetes</taxon>
        <taxon>Orbiliales</taxon>
        <taxon>Orbiliaceae</taxon>
        <taxon>Arthrobotrys</taxon>
    </lineage>
</organism>
<sequence>MDSSGGYGSDSELKTLSESTSFKFEFTLTTTLGDELNAFVWYSRLGLFNVARNIYYQTLEKHHDVFGTVAEFAEMLVESGSYRELREFLTEKLEYPDLLQEEKELLVLLNSFAEIHTTGKAESALKQALSWIESLRDGITTYLRIVTIVSSNLGQLESDKKQPPWIRRTPKAAPAPWSGFVAFCSMLSTDPLDSWNAYTIFRSLLLVLPKGRAKGLYEQLMGEISNQDDEQKVVAAYLIKICYARYLIDKAEYDQARIIINSADPLDGEIRNINDDDEAITKLTIRPRLERKLAILKLKSLTLGATDFYALFARKTSTIGSRKPDPGDHPICKAARENGDLFLEADFLRVSYTGTVGVQMYRYPERQPYTLQYDKMGDLIGYSECMADKITTIAYLDKEVDLQSAPPWVRTRIFSRILYRAIDSAPEPIGTKTFKDVISALDLPLPRFKAAMAICAIQGPDSSSEISGLLEHPGQIFHWLAENYRFKPMPPIQWLTSEELDFRNENNEPPLFVAVNNKNIEMVEYFSTISPKYLVTGEEGAKLLRCAIQNEYGEILFKLLEKVDGLDKKDREQLRRQAKNLGEGLKKPLIEFLDKLKGESES</sequence>
<dbReference type="InterPro" id="IPR036770">
    <property type="entry name" value="Ankyrin_rpt-contain_sf"/>
</dbReference>
<dbReference type="SUPFAM" id="SSF48403">
    <property type="entry name" value="Ankyrin repeat"/>
    <property type="match status" value="1"/>
</dbReference>
<keyword evidence="2" id="KW-1185">Reference proteome</keyword>
<protein>
    <submittedName>
        <fullName evidence="1">Uncharacterized protein</fullName>
    </submittedName>
</protein>